<sequence length="89" mass="8872">MISTVSTVTTAAASTAATATSLVSGVGVIATITLIAMLITKELAGVAAVNSSAPELILPGALDRVLNVGIIPLLMVFVSIVVVKILNVL</sequence>
<dbReference type="AlphaFoldDB" id="A0A4Y7RES0"/>
<protein>
    <submittedName>
        <fullName evidence="2">Uncharacterized protein</fullName>
    </submittedName>
</protein>
<gene>
    <name evidence="2" type="ORF">Psch_00826</name>
</gene>
<proteinExistence type="predicted"/>
<evidence type="ECO:0000313" key="3">
    <source>
        <dbReference type="Proteomes" id="UP000298324"/>
    </source>
</evidence>
<feature type="transmembrane region" description="Helical" evidence="1">
    <location>
        <begin position="29"/>
        <end position="53"/>
    </location>
</feature>
<keyword evidence="1" id="KW-0472">Membrane</keyword>
<keyword evidence="3" id="KW-1185">Reference proteome</keyword>
<keyword evidence="1" id="KW-1133">Transmembrane helix</keyword>
<evidence type="ECO:0000256" key="1">
    <source>
        <dbReference type="SAM" id="Phobius"/>
    </source>
</evidence>
<feature type="transmembrane region" description="Helical" evidence="1">
    <location>
        <begin position="65"/>
        <end position="86"/>
    </location>
</feature>
<accession>A0A4Y7RES0</accession>
<organism evidence="2 3">
    <name type="scientific">Pelotomaculum schinkii</name>
    <dbReference type="NCBI Taxonomy" id="78350"/>
    <lineage>
        <taxon>Bacteria</taxon>
        <taxon>Bacillati</taxon>
        <taxon>Bacillota</taxon>
        <taxon>Clostridia</taxon>
        <taxon>Eubacteriales</taxon>
        <taxon>Desulfotomaculaceae</taxon>
        <taxon>Pelotomaculum</taxon>
    </lineage>
</organism>
<comment type="caution">
    <text evidence="2">The sequence shown here is derived from an EMBL/GenBank/DDBJ whole genome shotgun (WGS) entry which is preliminary data.</text>
</comment>
<name>A0A4Y7RES0_9FIRM</name>
<dbReference type="EMBL" id="QFGA01000001">
    <property type="protein sequence ID" value="TEB07279.1"/>
    <property type="molecule type" value="Genomic_DNA"/>
</dbReference>
<dbReference type="RefSeq" id="WP_190239219.1">
    <property type="nucleotide sequence ID" value="NZ_QFGA01000001.1"/>
</dbReference>
<keyword evidence="1" id="KW-0812">Transmembrane</keyword>
<dbReference type="Proteomes" id="UP000298324">
    <property type="component" value="Unassembled WGS sequence"/>
</dbReference>
<reference evidence="2 3" key="1">
    <citation type="journal article" date="2018" name="Environ. Microbiol.">
        <title>Novel energy conservation strategies and behaviour of Pelotomaculum schinkii driving syntrophic propionate catabolism.</title>
        <authorList>
            <person name="Hidalgo-Ahumada C.A.P."/>
            <person name="Nobu M.K."/>
            <person name="Narihiro T."/>
            <person name="Tamaki H."/>
            <person name="Liu W.T."/>
            <person name="Kamagata Y."/>
            <person name="Stams A.J.M."/>
            <person name="Imachi H."/>
            <person name="Sousa D.Z."/>
        </authorList>
    </citation>
    <scope>NUCLEOTIDE SEQUENCE [LARGE SCALE GENOMIC DNA]</scope>
    <source>
        <strain evidence="2 3">HH</strain>
    </source>
</reference>
<evidence type="ECO:0000313" key="2">
    <source>
        <dbReference type="EMBL" id="TEB07279.1"/>
    </source>
</evidence>